<keyword evidence="3" id="KW-1185">Reference proteome</keyword>
<dbReference type="SUPFAM" id="SSF55298">
    <property type="entry name" value="YjgF-like"/>
    <property type="match status" value="1"/>
</dbReference>
<evidence type="ECO:0000256" key="1">
    <source>
        <dbReference type="ARBA" id="ARBA00010552"/>
    </source>
</evidence>
<dbReference type="InterPro" id="IPR019897">
    <property type="entry name" value="RidA_CS"/>
</dbReference>
<sequence>MSQVIFTENAPLPIGPYSQGRRAGDLVYLSGQIPVDPKTKALVPGGIEEQTQQVLKNIQALLDELKVGSEKIVKTLILLKDIGDFGKMNAVYATFFKDVTPARSCFAVKDLPMGSLVEIEFQYEDERTKQIQKFKVEARKEWTVHQVKKAISYKMKVPTNMLLINKPPLPLSPKDERSKPISELTVNLRKIEVLRLSSKGTGRKDEEGEIIDEDSVQPIQKEKIKVKNTSTLFNNVLIKRIVGDEFSLPQYSLFFNFLQTISKLRNANELFASFLRSFSLPNILHFNSSEFTQCLWLSIQIQRPILLIPFIGSSENIPGSRHFPAFSTFFKSFFSNEQVSDYISTNLHLCGVFIPESQSVPEGIEDIVNSERLFIVGLAANELIVYGSINLAEFNEHVVEETLSYIIRACDVYQGEVKNSTKAQLEYFRFLESSTKKGLFQSQNLQQ</sequence>
<organism evidence="2 3">
    <name type="scientific">Blattamonas nauphoetae</name>
    <dbReference type="NCBI Taxonomy" id="2049346"/>
    <lineage>
        <taxon>Eukaryota</taxon>
        <taxon>Metamonada</taxon>
        <taxon>Preaxostyla</taxon>
        <taxon>Oxymonadida</taxon>
        <taxon>Blattamonas</taxon>
    </lineage>
</organism>
<dbReference type="InterPro" id="IPR006056">
    <property type="entry name" value="RidA"/>
</dbReference>
<evidence type="ECO:0000313" key="2">
    <source>
        <dbReference type="EMBL" id="KAK2956196.1"/>
    </source>
</evidence>
<dbReference type="PROSITE" id="PS01094">
    <property type="entry name" value="UPF0076"/>
    <property type="match status" value="1"/>
</dbReference>
<accession>A0ABQ9XXJ4</accession>
<reference evidence="2 3" key="1">
    <citation type="journal article" date="2022" name="bioRxiv">
        <title>Genomics of Preaxostyla Flagellates Illuminates Evolutionary Transitions and the Path Towards Mitochondrial Loss.</title>
        <authorList>
            <person name="Novak L.V.F."/>
            <person name="Treitli S.C."/>
            <person name="Pyrih J."/>
            <person name="Halakuc P."/>
            <person name="Pipaliya S.V."/>
            <person name="Vacek V."/>
            <person name="Brzon O."/>
            <person name="Soukal P."/>
            <person name="Eme L."/>
            <person name="Dacks J.B."/>
            <person name="Karnkowska A."/>
            <person name="Elias M."/>
            <person name="Hampl V."/>
        </authorList>
    </citation>
    <scope>NUCLEOTIDE SEQUENCE [LARGE SCALE GENOMIC DNA]</scope>
    <source>
        <strain evidence="2">NAU3</strain>
        <tissue evidence="2">Gut</tissue>
    </source>
</reference>
<comment type="caution">
    <text evidence="2">The sequence shown here is derived from an EMBL/GenBank/DDBJ whole genome shotgun (WGS) entry which is preliminary data.</text>
</comment>
<dbReference type="CDD" id="cd00448">
    <property type="entry name" value="YjgF_YER057c_UK114_family"/>
    <property type="match status" value="1"/>
</dbReference>
<dbReference type="InterPro" id="IPR006175">
    <property type="entry name" value="YjgF/YER057c/UK114"/>
</dbReference>
<dbReference type="PANTHER" id="PTHR11803">
    <property type="entry name" value="2-IMINOBUTANOATE/2-IMINOPROPANOATE DEAMINASE RIDA"/>
    <property type="match status" value="1"/>
</dbReference>
<dbReference type="PANTHER" id="PTHR11803:SF39">
    <property type="entry name" value="2-IMINOBUTANOATE_2-IMINOPROPANOATE DEAMINASE"/>
    <property type="match status" value="1"/>
</dbReference>
<gene>
    <name evidence="2" type="ORF">BLNAU_8760</name>
</gene>
<dbReference type="EMBL" id="JARBJD010000058">
    <property type="protein sequence ID" value="KAK2956196.1"/>
    <property type="molecule type" value="Genomic_DNA"/>
</dbReference>
<comment type="similarity">
    <text evidence="1">Belongs to the RutC family.</text>
</comment>
<dbReference type="NCBIfam" id="TIGR00004">
    <property type="entry name" value="Rid family detoxifying hydrolase"/>
    <property type="match status" value="1"/>
</dbReference>
<dbReference type="Gene3D" id="3.30.1330.40">
    <property type="entry name" value="RutC-like"/>
    <property type="match status" value="1"/>
</dbReference>
<dbReference type="InterPro" id="IPR035959">
    <property type="entry name" value="RutC-like_sf"/>
</dbReference>
<evidence type="ECO:0000313" key="3">
    <source>
        <dbReference type="Proteomes" id="UP001281761"/>
    </source>
</evidence>
<protein>
    <submittedName>
        <fullName evidence="2">RutC family protein</fullName>
    </submittedName>
</protein>
<proteinExistence type="inferred from homology"/>
<dbReference type="Pfam" id="PF01042">
    <property type="entry name" value="Ribonuc_L-PSP"/>
    <property type="match status" value="1"/>
</dbReference>
<name>A0ABQ9XXJ4_9EUKA</name>
<dbReference type="Proteomes" id="UP001281761">
    <property type="component" value="Unassembled WGS sequence"/>
</dbReference>